<feature type="region of interest" description="Disordered" evidence="2">
    <location>
        <begin position="2800"/>
        <end position="2919"/>
    </location>
</feature>
<dbReference type="InterPro" id="IPR012332">
    <property type="entry name" value="Autotransporter_pectin_lyase_C"/>
</dbReference>
<comment type="caution">
    <text evidence="4">The sequence shown here is derived from an EMBL/GenBank/DDBJ whole genome shotgun (WGS) entry which is preliminary data.</text>
</comment>
<dbReference type="Gene3D" id="2.160.20.20">
    <property type="match status" value="2"/>
</dbReference>
<sequence length="3105" mass="304728">MRIFRQLKQQLTPGRASPQPQTASTAAPTPLLMALEPRVMFDAAALSTAVEVTAVHREPVHVTEADPALLRHFGPAAAAEPASREVVFLSGQVDDAATLRQAARPGVEVVNLDPSRNGLDQIADYLAQHNGVTAVHIVSHGRDGAVSLGNLWLDSSNLPNYAPTLARIGSAMAPGGDLLLYGCNVAADAQGRDFVQQLAQATGRDVAASDDATGARRSGGDWALEVRAGSVEAAVAFGGQALGAYQGLLAVSSENFDSVGLIYQPGVTSVNVGTWTFSSASSNDFVTPDSSDQAFNTNLDGGGSDRTFVWNYGGNSISNFTMKSADGTDFKLNSFVLGSSAGATSVTVSAYRDGNLVVSGEVVNLTTGDSAGHITYNFYGTTAGGSYGQLVFDSLYANVDEIRFSWSGAVTPEIDDISISAAVVSASVTSATYDASTGVLAVTGANMVGGDTIDPSKLTLTGQGGATYTLTSASTTASSSTAFSVTLNAADRLAINGLLNKNGSSAVGGTTFNLAAAANWDSTASAPADLTGNGVTVSNVTAPTITSATYDANTHVLTVTGTNMVGVSGANNDITVSKLTLVGEGGSSYTLTSSNVEVSSATSFAVTLNATDRAQVEMMLNRNGTASTGGTTYNLQAADDWNSVVTGGDISDATNGVTVSNVAVPAITSASYNSTSGQLVITGTGFLSLSGAANDIVASKLTLTGEGGATYTLTDTADVDLSSGTSATLTLSATDKAGVNALLNKNGSASTDSTTYNLGAAEDWNAGAEAAVVIADLTGNGVTVSGYNSTPQTGSLQGDSVAWAGVGGTVGLDAGGNATVLDAEFAALNGGLGDWAGGSLTVQRQGTAWSADTLGFNAAGFTVSGGNLQSGGLTFATFTNSGGVLSISFTSSGTAATNALVQAVLRGITYRNDTPAGNETVRFTLSDGTSSATADVAVTSSSIYVTNTTDTGTADLSNGVSFSEAMAIANAQSGTDTLVLSSSFTGAMTLAGSLSVSDNATVDANLGNGFNLSGSTLTLDPGKTLTISNGAGKTATISSQLAGSGTLGKSGAGTLVLGNTGNFAGMSGDITVGGGTLSISDVNHLSSGTLTLDGATLADTNSAAHTVSNAVVVGSSGAVFNKTGSGTLTLSGSLNGGGSITNTAAALNHTGGGTLTLDGATVESATGGSQITLGSQVVIGSGGATFNTVSGDINLKGNVSGSGAITKNGSSYFLSLFGTNSQSGTQTINAGYLVANGSTTALGTGQIVLGSGASLGFISVGTMTASNDIVLAGNATVINGVAGNCIITFSGNITESGGSRNLAITPNSGPNSRMIFTGTNTYTGTSTLSGGVVEVNNGGNLGSGALTLSSTTLQIDGSSVTLSQDINLSGSSTISNANDVALSGVMAGSGSLAKTGAGTLTLSGTNTNTGAITVSAGTLALSGGAAVANSTAVTVASGATLALNASETIGSLAGAGAVSLGASTLTTSGNASTTFSGALSGTGGLTKQGSGTLTLSGTNTYTGSTTLSAGALTLSGGAALSDSSALAMSAGSVLNLSASETIGSLAGTGTVNLGANTLSAGGDNTSTSFSGAVGGTGGLTKQGSGTLTLNGTNTFTGATTVSAGELALSGGAALADGSDVSVASGALLTLASAETIASLAGAGTVALGANTLTTSGSTSTTFLGAINGTGGLTKQGSGALTLSGTNGYTGATTLSGGSLWVNGSVSSAVQAASGTTLGGSGTITGNVTVNSGATLAPGANAVGTLTIQGDLALSGTLNAELAGTTPGTQYDQVVVNGTVDLGGVGGVTLSSSGGFTGSGTFVLIVNDGADTFVNPGSTAEGGSVSFGSSTFLLTYAGDSSGPAMSGGNDLVVGGNVAPVIGGLGGDSVSYTEDGAAVRLDAGQNATVVDGDSADFNGGTLRAAIVTNRVAGEDLLSIVHQGNGAGQIGVSGSQVSYGGVLIGTFTGGSGTNDLVVTFNSNATPAAVQALMRDIAYRNGNSVDPSTASRTVRVTLDDGDGGTSSDADVTVAVVPVNDAPTLSAGAGTVTFNEGDSPVGLFSGASISTVEAGQSIVQFTLTVSQLKDGASELLGIDGSSVALTHGNALTTAGNGLNVTVSVSGDTATVTFTKPAGLSTAAAQGLINGLSYRNDSGEPTAGSRVVTLTSLQDSGGTASGGADTGSLSIATTVNVVAVSAAPVLVTTGGSATFIEGANTASVPVVVDGGLLVSDSDSATLASATVRISGNFRSAEDVLAFANTSASSFGNISGSYDSGSGVLTLSSAGSTATLAQWQAALRAVTYANTSEAPDTGTRTVSFSVNDGGLSSAAATRLISMAAANDSPVNSVPALTQHVNQGGQLVFGSAHGNPISIGDVDAGAGLEQVTLTVTHGTLTLSSLGGLSFVSGTGTGDASMTFQGTVADINAALNGLRFEPTTGYSGAASLQISTSDLGNSGAGGAGTDVDSVTLSIDPVHPVVTGVSSSAADGHYKIGDTLTLTVTFDQAVTVDTAGGTPTLRLETGAIDRNAVYASGSGTRTLSFTYTVQAGDLSADLDYASTAALALNGASIRGATLLDAALTLPATGSAEALAGQKALVIDGLAPEIVKVDAPTNGTYVAGQTLDFTVQFNDAVTVDTAGGTPRIAITLDSGGTVYADYLAGSGGATLTFRHVVRSGELDSTGLALGSRIELQGASLRDGSGNEAALTLQGVAATAGVRIDAVDPAVDSFTRLDPSPTDASSVRYSLVFTEAVTGLGVEDLSLVSSGSAAGRIESITQVDARTYTVLLSGVSGTGELSLRLNAPGSDIADAAGNALATGGLSQTYQRSPAVTPPPMVEVPVPAPTPAPAPDPGRWTPPLTFQSDGPVRSADLPTLPPAPQLSSQPTLQLSVQPPLQSALDSAAGIPATPSGQPSQASSPGLVNLASGSPAMPTSVTSLASPTDARPSFVELGTAGGQGLRSMPDIGDFAVRAGQPISIMLPASTFSHSDSKEQVTVEIRLADGRPLPSWLKFDPVKGTLSGQAPAGLNQRLSIEVIARDSKGNRVSSHMDIDVKAAGRPNAFLWAPDGPQSELADLGTLQDLLAQAREQAPAPQGRAALADQFERHGSAALKAERQAWIQHLKAAAQRA</sequence>
<dbReference type="InterPro" id="IPR006644">
    <property type="entry name" value="Cadg"/>
</dbReference>
<name>A0ABV0GHT3_9BURK</name>
<keyword evidence="1" id="KW-0732">Signal</keyword>
<dbReference type="SUPFAM" id="SSF49313">
    <property type="entry name" value="Cadherin-like"/>
    <property type="match status" value="1"/>
</dbReference>
<dbReference type="Gene3D" id="2.60.40.10">
    <property type="entry name" value="Immunoglobulins"/>
    <property type="match status" value="1"/>
</dbReference>
<evidence type="ECO:0000256" key="1">
    <source>
        <dbReference type="ARBA" id="ARBA00022729"/>
    </source>
</evidence>
<dbReference type="Pfam" id="PF14252">
    <property type="entry name" value="DUF4347"/>
    <property type="match status" value="1"/>
</dbReference>
<keyword evidence="5" id="KW-1185">Reference proteome</keyword>
<dbReference type="RefSeq" id="WP_347611705.1">
    <property type="nucleotide sequence ID" value="NZ_JBDPZC010000008.1"/>
</dbReference>
<protein>
    <submittedName>
        <fullName evidence="4">DUF4347 domain-containing protein</fullName>
    </submittedName>
</protein>
<evidence type="ECO:0000256" key="2">
    <source>
        <dbReference type="SAM" id="MobiDB-lite"/>
    </source>
</evidence>
<dbReference type="SMART" id="SM00736">
    <property type="entry name" value="CADG"/>
    <property type="match status" value="1"/>
</dbReference>
<proteinExistence type="predicted"/>
<dbReference type="Proteomes" id="UP001462640">
    <property type="component" value="Unassembled WGS sequence"/>
</dbReference>
<dbReference type="EMBL" id="JBDPZC010000008">
    <property type="protein sequence ID" value="MEO3714623.1"/>
    <property type="molecule type" value="Genomic_DNA"/>
</dbReference>
<feature type="compositionally biased region" description="Pro residues" evidence="2">
    <location>
        <begin position="2807"/>
        <end position="2827"/>
    </location>
</feature>
<feature type="compositionally biased region" description="Polar residues" evidence="2">
    <location>
        <begin position="2907"/>
        <end position="2916"/>
    </location>
</feature>
<gene>
    <name evidence="4" type="ORF">ABDJ40_17780</name>
</gene>
<dbReference type="InterPro" id="IPR013425">
    <property type="entry name" value="Autotrns_rpt"/>
</dbReference>
<dbReference type="InterPro" id="IPR011050">
    <property type="entry name" value="Pectin_lyase_fold/virulence"/>
</dbReference>
<evidence type="ECO:0000313" key="5">
    <source>
        <dbReference type="Proteomes" id="UP001462640"/>
    </source>
</evidence>
<dbReference type="InterPro" id="IPR013783">
    <property type="entry name" value="Ig-like_fold"/>
</dbReference>
<accession>A0ABV0GHT3</accession>
<feature type="compositionally biased region" description="Polar residues" evidence="2">
    <location>
        <begin position="2856"/>
        <end position="2875"/>
    </location>
</feature>
<evidence type="ECO:0000259" key="3">
    <source>
        <dbReference type="SMART" id="SM00736"/>
    </source>
</evidence>
<dbReference type="InterPro" id="IPR025592">
    <property type="entry name" value="DUF4347"/>
</dbReference>
<reference evidence="4 5" key="1">
    <citation type="submission" date="2024-05" db="EMBL/GenBank/DDBJ databases">
        <title>Roseateles sp. 2.12 16S ribosomal RNA gene Genome sequencing and assembly.</title>
        <authorList>
            <person name="Woo H."/>
        </authorList>
    </citation>
    <scope>NUCLEOTIDE SEQUENCE [LARGE SCALE GENOMIC DNA]</scope>
    <source>
        <strain evidence="4 5">2.12</strain>
    </source>
</reference>
<feature type="compositionally biased region" description="Low complexity" evidence="2">
    <location>
        <begin position="2882"/>
        <end position="2896"/>
    </location>
</feature>
<organism evidence="4 5">
    <name type="scientific">Roseateles flavus</name>
    <dbReference type="NCBI Taxonomy" id="3149041"/>
    <lineage>
        <taxon>Bacteria</taxon>
        <taxon>Pseudomonadati</taxon>
        <taxon>Pseudomonadota</taxon>
        <taxon>Betaproteobacteria</taxon>
        <taxon>Burkholderiales</taxon>
        <taxon>Sphaerotilaceae</taxon>
        <taxon>Roseateles</taxon>
    </lineage>
</organism>
<dbReference type="InterPro" id="IPR015919">
    <property type="entry name" value="Cadherin-like_sf"/>
</dbReference>
<dbReference type="NCBIfam" id="TIGR02601">
    <property type="entry name" value="autotrns_rpt"/>
    <property type="match status" value="4"/>
</dbReference>
<dbReference type="Pfam" id="PF12951">
    <property type="entry name" value="PATR"/>
    <property type="match status" value="6"/>
</dbReference>
<evidence type="ECO:0000313" key="4">
    <source>
        <dbReference type="EMBL" id="MEO3714623.1"/>
    </source>
</evidence>
<dbReference type="SUPFAM" id="SSF51126">
    <property type="entry name" value="Pectin lyase-like"/>
    <property type="match status" value="2"/>
</dbReference>
<feature type="domain" description="Dystroglycan-type cadherin-like" evidence="3">
    <location>
        <begin position="2936"/>
        <end position="3036"/>
    </location>
</feature>